<reference evidence="2 3" key="1">
    <citation type="submission" date="2020-10" db="EMBL/GenBank/DDBJ databases">
        <authorList>
            <person name="Klimov P.B."/>
            <person name="Dyachkov S.M."/>
            <person name="Chetverikov P.E."/>
        </authorList>
    </citation>
    <scope>NUCLEOTIDE SEQUENCE [LARGE SCALE GENOMIC DNA]</scope>
    <source>
        <strain evidence="2">BMOC 18-1129-001#AD2665</strain>
        <tissue evidence="2">Entire mites</tissue>
    </source>
</reference>
<comment type="caution">
    <text evidence="2">The sequence shown here is derived from an EMBL/GenBank/DDBJ whole genome shotgun (WGS) entry which is preliminary data.</text>
</comment>
<feature type="compositionally biased region" description="Basic residues" evidence="1">
    <location>
        <begin position="427"/>
        <end position="437"/>
    </location>
</feature>
<feature type="region of interest" description="Disordered" evidence="1">
    <location>
        <begin position="38"/>
        <end position="92"/>
    </location>
</feature>
<dbReference type="Proteomes" id="UP000825002">
    <property type="component" value="Unassembled WGS sequence"/>
</dbReference>
<feature type="compositionally biased region" description="Polar residues" evidence="1">
    <location>
        <begin position="155"/>
        <end position="172"/>
    </location>
</feature>
<evidence type="ECO:0000256" key="1">
    <source>
        <dbReference type="SAM" id="MobiDB-lite"/>
    </source>
</evidence>
<feature type="region of interest" description="Disordered" evidence="1">
    <location>
        <begin position="360"/>
        <end position="458"/>
    </location>
</feature>
<name>A0ABQ7S7S9_9ACAR</name>
<feature type="region of interest" description="Disordered" evidence="1">
    <location>
        <begin position="310"/>
        <end position="342"/>
    </location>
</feature>
<accession>A0ABQ7S7S9</accession>
<keyword evidence="3" id="KW-1185">Reference proteome</keyword>
<feature type="compositionally biased region" description="Polar residues" evidence="1">
    <location>
        <begin position="72"/>
        <end position="92"/>
    </location>
</feature>
<dbReference type="EMBL" id="JAIFTH010000455">
    <property type="protein sequence ID" value="KAG9509478.1"/>
    <property type="molecule type" value="Genomic_DNA"/>
</dbReference>
<feature type="compositionally biased region" description="Basic and acidic residues" evidence="1">
    <location>
        <begin position="195"/>
        <end position="214"/>
    </location>
</feature>
<evidence type="ECO:0000313" key="3">
    <source>
        <dbReference type="Proteomes" id="UP000825002"/>
    </source>
</evidence>
<feature type="region of interest" description="Disordered" evidence="1">
    <location>
        <begin position="950"/>
        <end position="973"/>
    </location>
</feature>
<feature type="compositionally biased region" description="Polar residues" evidence="1">
    <location>
        <begin position="566"/>
        <end position="580"/>
    </location>
</feature>
<proteinExistence type="predicted"/>
<feature type="compositionally biased region" description="Polar residues" evidence="1">
    <location>
        <begin position="310"/>
        <end position="323"/>
    </location>
</feature>
<feature type="compositionally biased region" description="Low complexity" evidence="1">
    <location>
        <begin position="324"/>
        <end position="342"/>
    </location>
</feature>
<gene>
    <name evidence="2" type="ORF">GZH46_01999</name>
</gene>
<feature type="region of interest" description="Disordered" evidence="1">
    <location>
        <begin position="558"/>
        <end position="586"/>
    </location>
</feature>
<feature type="compositionally biased region" description="Polar residues" evidence="1">
    <location>
        <begin position="360"/>
        <end position="415"/>
    </location>
</feature>
<sequence length="973" mass="107960">MTTHQLILYIYPDSFTLHECKQHLASEANGLKLSGHAEEPINSHANNNRNNWHPTDADSSNERQTSKRLLSPTASSGRLKNGCNNNNASRFISNENKRDKMCISSTSTINRMQQHLTALSSLNVLNDSQEDVSHLDGSTNSNVRALRESGDALQLNSTDYGNERGQNNNNADKPSLGSPKLLPQEQQSQHQGFVKRSEDEQHSFLSRASDREALDSVPHPRPLIRRDESWQSLMSLTRINRPKPKLFSYSGSPIMHQRSLYAQHIMDDNQYGETRRNSSSVSTPIKSRVPLRPEIFEHNQFVLKYLRQTPVSNTPPQHQTQKTNNASLRRLSSSNSSSTNEYSTNEFCFIRPDSTLPNLSSRSMQFPAQNSSSLLPGNVSDMNSHRTNLSPSYYLNPIQTDQQHQSTSGVLSASDTEAPGRELPLKPNRKRRPKKKSQQGSVMSFLRRAFHRRPSSPQNAAEILTESGFAFDESKLFYPTIVTNTLQGSISTNRSPAGPRMVDIVAAFANQTLIDDAQEDAGYGTEKACSIQLSKNDSQSTIRDSKAAFISNHAADGFQGSAMRTDPSTNSSVTIPQFSPQPQPRSALFGQLTPSARRRQTFMSNGRHLEPRPSSIYGLPSMVSPVSSGLSERNGLNNIHHRNSTQYSRDGSLVMMLPSLDTTREVAEEIASPTSEQANYVQDGNDAMQTLYDNMPPNESARSRYISNQLIMDNDDVEKNVVIPFHRPPAHAVYDNFSNEKSLHSFYDNHSPGSPSLYKSNKVSDSVPSHLSKATLQEMGAQRTSFIGSTSQSPTAGMPYQKPAAIVAPTASTNMNHPATPRYLQPQRTIVHINQVPQRGCSPALSRRTTGSQHMISRSHTSHHVMSISHNQTESAIDVGGVKLEPKLAASLLGNSIDVDNFNSFQRHSCKFSNRSANTTSIEAQPRAFLVSTRLTKSICNNNSQLSTPSRYIQQTEKTQPLSSGIFSKEDIR</sequence>
<protein>
    <submittedName>
        <fullName evidence="2">Uncharacterized protein</fullName>
    </submittedName>
</protein>
<evidence type="ECO:0000313" key="2">
    <source>
        <dbReference type="EMBL" id="KAG9509478.1"/>
    </source>
</evidence>
<feature type="region of interest" description="Disordered" evidence="1">
    <location>
        <begin position="155"/>
        <end position="221"/>
    </location>
</feature>
<feature type="compositionally biased region" description="Polar residues" evidence="1">
    <location>
        <begin position="950"/>
        <end position="966"/>
    </location>
</feature>
<organism evidence="2 3">
    <name type="scientific">Fragariocoptes setiger</name>
    <dbReference type="NCBI Taxonomy" id="1670756"/>
    <lineage>
        <taxon>Eukaryota</taxon>
        <taxon>Metazoa</taxon>
        <taxon>Ecdysozoa</taxon>
        <taxon>Arthropoda</taxon>
        <taxon>Chelicerata</taxon>
        <taxon>Arachnida</taxon>
        <taxon>Acari</taxon>
        <taxon>Acariformes</taxon>
        <taxon>Trombidiformes</taxon>
        <taxon>Prostigmata</taxon>
        <taxon>Eupodina</taxon>
        <taxon>Eriophyoidea</taxon>
        <taxon>Phytoptidae</taxon>
        <taxon>Fragariocoptes</taxon>
    </lineage>
</organism>